<dbReference type="SUPFAM" id="SSF56801">
    <property type="entry name" value="Acetyl-CoA synthetase-like"/>
    <property type="match status" value="1"/>
</dbReference>
<feature type="region of interest" description="Disordered" evidence="5">
    <location>
        <begin position="546"/>
        <end position="570"/>
    </location>
</feature>
<keyword evidence="2" id="KW-0436">Ligase</keyword>
<dbReference type="RefSeq" id="WP_003931050.1">
    <property type="nucleotide sequence ID" value="NZ_JH814692.1"/>
</dbReference>
<dbReference type="InterPro" id="IPR054874">
    <property type="entry name" value="FACL_FadD6"/>
</dbReference>
<dbReference type="FunFam" id="3.30.300.30:FF:000020">
    <property type="entry name" value="Long-chain fatty acid transporter"/>
    <property type="match status" value="1"/>
</dbReference>
<keyword evidence="9" id="KW-1185">Reference proteome</keyword>
<comment type="similarity">
    <text evidence="1">Belongs to the ATP-dependent AMP-binding enzyme family.</text>
</comment>
<evidence type="ECO:0000256" key="1">
    <source>
        <dbReference type="ARBA" id="ARBA00006432"/>
    </source>
</evidence>
<dbReference type="PANTHER" id="PTHR43107:SF15">
    <property type="entry name" value="FATTY ACID TRANSPORT PROTEIN 3, ISOFORM A"/>
    <property type="match status" value="1"/>
</dbReference>
<dbReference type="PANTHER" id="PTHR43107">
    <property type="entry name" value="LONG-CHAIN FATTY ACID TRANSPORT PROTEIN"/>
    <property type="match status" value="1"/>
</dbReference>
<dbReference type="InterPro" id="IPR042099">
    <property type="entry name" value="ANL_N_sf"/>
</dbReference>
<evidence type="ECO:0000313" key="8">
    <source>
        <dbReference type="EMBL" id="EJZ08164.1"/>
    </source>
</evidence>
<dbReference type="InterPro" id="IPR000873">
    <property type="entry name" value="AMP-dep_synth/lig_dom"/>
</dbReference>
<dbReference type="AlphaFoldDB" id="K0VAU1"/>
<dbReference type="PATRIC" id="fig|1194972.3.peg.3237"/>
<evidence type="ECO:0000256" key="5">
    <source>
        <dbReference type="SAM" id="MobiDB-lite"/>
    </source>
</evidence>
<dbReference type="PROSITE" id="PS00455">
    <property type="entry name" value="AMP_BINDING"/>
    <property type="match status" value="1"/>
</dbReference>
<dbReference type="GO" id="GO:0004467">
    <property type="term" value="F:long-chain fatty acid-CoA ligase activity"/>
    <property type="evidence" value="ECO:0007669"/>
    <property type="project" value="TreeGrafter"/>
</dbReference>
<feature type="domain" description="AMP-dependent synthetase/ligase" evidence="6">
    <location>
        <begin position="52"/>
        <end position="382"/>
    </location>
</feature>
<dbReference type="Pfam" id="PF13193">
    <property type="entry name" value="AMP-binding_C"/>
    <property type="match status" value="1"/>
</dbReference>
<dbReference type="GO" id="GO:0005886">
    <property type="term" value="C:plasma membrane"/>
    <property type="evidence" value="ECO:0007669"/>
    <property type="project" value="TreeGrafter"/>
</dbReference>
<evidence type="ECO:0000256" key="4">
    <source>
        <dbReference type="ARBA" id="ARBA00022840"/>
    </source>
</evidence>
<proteinExistence type="inferred from homology"/>
<dbReference type="GO" id="GO:0005524">
    <property type="term" value="F:ATP binding"/>
    <property type="evidence" value="ECO:0007669"/>
    <property type="project" value="UniProtKB-KW"/>
</dbReference>
<evidence type="ECO:0000256" key="3">
    <source>
        <dbReference type="ARBA" id="ARBA00022741"/>
    </source>
</evidence>
<name>K0VAU1_MYCVA</name>
<comment type="caution">
    <text evidence="8">The sequence shown here is derived from an EMBL/GenBank/DDBJ whole genome shotgun (WGS) entry which is preliminary data.</text>
</comment>
<accession>K0VAU1</accession>
<dbReference type="GO" id="GO:0044539">
    <property type="term" value="P:long-chain fatty acid import into cell"/>
    <property type="evidence" value="ECO:0007669"/>
    <property type="project" value="TreeGrafter"/>
</dbReference>
<reference evidence="8 9" key="1">
    <citation type="journal article" date="2012" name="J. Bacteriol.">
        <title>Complete Genome Sequence of Mycobacterium vaccae Type Strain ATCC 25954.</title>
        <authorList>
            <person name="Ho Y.S."/>
            <person name="Adroub S.A."/>
            <person name="Abadi M."/>
            <person name="Al Alwan B."/>
            <person name="Alkhateeb R."/>
            <person name="Gao G."/>
            <person name="Ragab A."/>
            <person name="Ali S."/>
            <person name="van Soolingen D."/>
            <person name="Bitter W."/>
            <person name="Pain A."/>
            <person name="Abdallah A.M."/>
        </authorList>
    </citation>
    <scope>NUCLEOTIDE SEQUENCE [LARGE SCALE GENOMIC DNA]</scope>
    <source>
        <strain evidence="8 9">ATCC 25954</strain>
    </source>
</reference>
<protein>
    <submittedName>
        <fullName evidence="8">Long-chain-acyl-CoA synthetase</fullName>
    </submittedName>
</protein>
<dbReference type="NCBIfam" id="NF038342">
    <property type="entry name" value="FACL_FadD6"/>
    <property type="match status" value="1"/>
</dbReference>
<keyword evidence="3" id="KW-0547">Nucleotide-binding</keyword>
<gene>
    <name evidence="8" type="ORF">MVAC_16210</name>
</gene>
<feature type="domain" description="AMP-binding enzyme C-terminal" evidence="7">
    <location>
        <begin position="469"/>
        <end position="545"/>
    </location>
</feature>
<dbReference type="HOGENOM" id="CLU_000022_46_2_11"/>
<evidence type="ECO:0000313" key="9">
    <source>
        <dbReference type="Proteomes" id="UP000006072"/>
    </source>
</evidence>
<dbReference type="InterPro" id="IPR045851">
    <property type="entry name" value="AMP-bd_C_sf"/>
</dbReference>
<dbReference type="Gene3D" id="3.30.300.30">
    <property type="match status" value="1"/>
</dbReference>
<evidence type="ECO:0000259" key="7">
    <source>
        <dbReference type="Pfam" id="PF13193"/>
    </source>
</evidence>
<dbReference type="NCBIfam" id="NF006134">
    <property type="entry name" value="PRK08279.1"/>
    <property type="match status" value="1"/>
</dbReference>
<dbReference type="InterPro" id="IPR025110">
    <property type="entry name" value="AMP-bd_C"/>
</dbReference>
<keyword evidence="4" id="KW-0067">ATP-binding</keyword>
<evidence type="ECO:0000256" key="2">
    <source>
        <dbReference type="ARBA" id="ARBA00022598"/>
    </source>
</evidence>
<evidence type="ECO:0000259" key="6">
    <source>
        <dbReference type="Pfam" id="PF00501"/>
    </source>
</evidence>
<dbReference type="eggNOG" id="COG0318">
    <property type="taxonomic scope" value="Bacteria"/>
</dbReference>
<organism evidence="8 9">
    <name type="scientific">Mycolicibacterium vaccae ATCC 25954</name>
    <dbReference type="NCBI Taxonomy" id="1194972"/>
    <lineage>
        <taxon>Bacteria</taxon>
        <taxon>Bacillati</taxon>
        <taxon>Actinomycetota</taxon>
        <taxon>Actinomycetes</taxon>
        <taxon>Mycobacteriales</taxon>
        <taxon>Mycobacteriaceae</taxon>
        <taxon>Mycolicibacterium</taxon>
    </lineage>
</organism>
<dbReference type="InterPro" id="IPR020845">
    <property type="entry name" value="AMP-binding_CS"/>
</dbReference>
<dbReference type="Pfam" id="PF00501">
    <property type="entry name" value="AMP-binding"/>
    <property type="match status" value="1"/>
</dbReference>
<dbReference type="EMBL" id="ALQA01000034">
    <property type="protein sequence ID" value="EJZ08164.1"/>
    <property type="molecule type" value="Genomic_DNA"/>
</dbReference>
<sequence>MTKRSGTRDSVGLFDIAKQVPGLLKDAPIIVRGVVTGFGARPTAKTSIGKVFQDRAAQYANNVFLKFEDREITYGEANEIVNRYAAVLAARGVGHGDVVGIMMRNSPEPVLLMLAIVKCGAISGMLNYHQRDEVLKHSLGLLSASVVVAETEFVEPITESGADTAGLMTLDELRQLAETAPTTNPATTSAVLAKDKAFYIFTSGTTGMPKASVMTHYRWLRALAGFGGLGLRLNSRDTLYCCLPLYHNNALTVALSSVLNAGAALALGKSFSASKFWDDVIRYDATAFVYIGEICTYLLKQPEKPTDRQHKVRVICGNGLRPAIWDDFTERFGIKRVCEFYAASEGNTAFVNVFNIDKTTGIAPPTPIAFVEYDEHTGEPARDDNGRVRKVKKGEPGLLLSKVSNFQPFDGYTDKKESEKKLVRDAFKEGDVWFNTGDLMRAQGFNHAAFTDRLGDTFRWKGENVATTEVEAAVSTHDQIEQVTAFGVEVPDTGGRAGMVAVQLKEGHELDGKGLAKAVFDKLPGYAVPLFVRVVEELAHTSTFKSQKGDLRKEGYGGNSGEGDEDDVKVEDPLYVLSGRDEGYVPFYDEYPGEVAEGKKPK</sequence>
<dbReference type="GO" id="GO:0005324">
    <property type="term" value="F:long-chain fatty acid transmembrane transporter activity"/>
    <property type="evidence" value="ECO:0007669"/>
    <property type="project" value="TreeGrafter"/>
</dbReference>
<dbReference type="Proteomes" id="UP000006072">
    <property type="component" value="Unassembled WGS sequence"/>
</dbReference>
<dbReference type="Gene3D" id="3.40.50.12780">
    <property type="entry name" value="N-terminal domain of ligase-like"/>
    <property type="match status" value="1"/>
</dbReference>